<sequence length="170" mass="18448">MKYLLIPAATLLMGGCASTYSPVPENYSGAISKFESTQKRHSEGKADLFYLEKVDGKRIHNSAAATRSATYGQGFALTTEHVVTDTPSSMATFTIKGRTLYAAPIQAMTGTVYEVTGDVTFSPEPDITYIVRGELGKAYSAVWIEEKGSGKVILKKIEIKGDSELGFFEK</sequence>
<dbReference type="PATRIC" id="fig|1353533.3.peg.4238"/>
<dbReference type="EMBL" id="AUSV01000113">
    <property type="protein sequence ID" value="ESP91485.1"/>
    <property type="molecule type" value="Genomic_DNA"/>
</dbReference>
<accession>V4HKY9</accession>
<name>V4HKY9_PSEL2</name>
<dbReference type="GeneID" id="29919758"/>
<gene>
    <name evidence="1" type="ORF">PL2TA16_00284</name>
</gene>
<comment type="caution">
    <text evidence="1">The sequence shown here is derived from an EMBL/GenBank/DDBJ whole genome shotgun (WGS) entry which is preliminary data.</text>
</comment>
<protein>
    <recommendedName>
        <fullName evidence="3">Lipoprotein</fullName>
    </recommendedName>
</protein>
<dbReference type="PROSITE" id="PS51257">
    <property type="entry name" value="PROKAR_LIPOPROTEIN"/>
    <property type="match status" value="1"/>
</dbReference>
<reference evidence="1 2" key="1">
    <citation type="submission" date="2013-07" db="EMBL/GenBank/DDBJ databases">
        <title>Draft genome sequence of Pseudoalteromonas luteoviolacea 2ta16.</title>
        <authorList>
            <person name="Allen E.E."/>
            <person name="Azam F."/>
            <person name="Podell S."/>
        </authorList>
    </citation>
    <scope>NUCLEOTIDE SEQUENCE [LARGE SCALE GENOMIC DNA]</scope>
    <source>
        <strain evidence="1 2">2ta16</strain>
    </source>
</reference>
<evidence type="ECO:0000313" key="1">
    <source>
        <dbReference type="EMBL" id="ESP91485.1"/>
    </source>
</evidence>
<dbReference type="AlphaFoldDB" id="V4HKY9"/>
<proteinExistence type="predicted"/>
<evidence type="ECO:0008006" key="3">
    <source>
        <dbReference type="Google" id="ProtNLM"/>
    </source>
</evidence>
<dbReference type="Proteomes" id="UP000017820">
    <property type="component" value="Unassembled WGS sequence"/>
</dbReference>
<evidence type="ECO:0000313" key="2">
    <source>
        <dbReference type="Proteomes" id="UP000017820"/>
    </source>
</evidence>
<organism evidence="1 2">
    <name type="scientific">Pseudoalteromonas luteoviolacea (strain 2ta16)</name>
    <dbReference type="NCBI Taxonomy" id="1353533"/>
    <lineage>
        <taxon>Bacteria</taxon>
        <taxon>Pseudomonadati</taxon>
        <taxon>Pseudomonadota</taxon>
        <taxon>Gammaproteobacteria</taxon>
        <taxon>Alteromonadales</taxon>
        <taxon>Pseudoalteromonadaceae</taxon>
        <taxon>Pseudoalteromonas</taxon>
    </lineage>
</organism>
<dbReference type="RefSeq" id="WP_023401087.1">
    <property type="nucleotide sequence ID" value="NZ_AUSV01000113.1"/>
</dbReference>